<accession>A0A6N3F6F2</accession>
<sequence>MIISVTSKRGGTGRTSVAIILALNLAKHHGKSVCLVDLKQSNDIIKLLKLKTSATIDNLITPLGFGGEFTKVEDNLCKYDAIDILPGTCIQLPTYLYKSSNYVLALLQYLSQTFDFVVLDIDDAMLYEDLKSKQLGMYPLHVLDQNMLVVAEYQEDMRTGGLEGLILVNKVNDKVFPGRSEYSKNFDTKSLYFLEDSLAVRNTLNRVDRRKGINFTAIVKTGFYKEIDRIGTRLIEVAPRFERVEHTYVDKNSLFYEPPKNKQVVNKKPAKKSFLARLGIRR</sequence>
<dbReference type="Gene3D" id="3.40.50.300">
    <property type="entry name" value="P-loop containing nucleotide triphosphate hydrolases"/>
    <property type="match status" value="1"/>
</dbReference>
<organism evidence="2">
    <name type="scientific">Clostridium paraputrificum</name>
    <dbReference type="NCBI Taxonomy" id="29363"/>
    <lineage>
        <taxon>Bacteria</taxon>
        <taxon>Bacillati</taxon>
        <taxon>Bacillota</taxon>
        <taxon>Clostridia</taxon>
        <taxon>Eubacteriales</taxon>
        <taxon>Clostridiaceae</taxon>
        <taxon>Clostridium</taxon>
    </lineage>
</organism>
<dbReference type="AlphaFoldDB" id="A0A6N3F6F2"/>
<dbReference type="InterPro" id="IPR027417">
    <property type="entry name" value="P-loop_NTPase"/>
</dbReference>
<feature type="domain" description="AAA" evidence="1">
    <location>
        <begin position="2"/>
        <end position="121"/>
    </location>
</feature>
<dbReference type="EMBL" id="CACRTV010000057">
    <property type="protein sequence ID" value="VYU47624.1"/>
    <property type="molecule type" value="Genomic_DNA"/>
</dbReference>
<dbReference type="RefSeq" id="WP_156561778.1">
    <property type="nucleotide sequence ID" value="NZ_CACRTV010000057.1"/>
</dbReference>
<name>A0A6N3F6F2_9CLOT</name>
<proteinExistence type="predicted"/>
<reference evidence="2" key="1">
    <citation type="submission" date="2019-11" db="EMBL/GenBank/DDBJ databases">
        <authorList>
            <person name="Feng L."/>
        </authorList>
    </citation>
    <scope>NUCLEOTIDE SEQUENCE</scope>
    <source>
        <strain evidence="2">CParaputrificumLFYP93</strain>
    </source>
</reference>
<gene>
    <name evidence="2" type="ORF">CPLFYP93_02413</name>
</gene>
<dbReference type="SUPFAM" id="SSF52540">
    <property type="entry name" value="P-loop containing nucleoside triphosphate hydrolases"/>
    <property type="match status" value="1"/>
</dbReference>
<evidence type="ECO:0000259" key="1">
    <source>
        <dbReference type="Pfam" id="PF13614"/>
    </source>
</evidence>
<dbReference type="InterPro" id="IPR025669">
    <property type="entry name" value="AAA_dom"/>
</dbReference>
<dbReference type="Pfam" id="PF13614">
    <property type="entry name" value="AAA_31"/>
    <property type="match status" value="1"/>
</dbReference>
<protein>
    <recommendedName>
        <fullName evidence="1">AAA domain-containing protein</fullName>
    </recommendedName>
</protein>
<evidence type="ECO:0000313" key="2">
    <source>
        <dbReference type="EMBL" id="VYU47624.1"/>
    </source>
</evidence>